<keyword evidence="1" id="KW-0472">Membrane</keyword>
<feature type="transmembrane region" description="Helical" evidence="1">
    <location>
        <begin position="92"/>
        <end position="110"/>
    </location>
</feature>
<feature type="transmembrane region" description="Helical" evidence="1">
    <location>
        <begin position="51"/>
        <end position="72"/>
    </location>
</feature>
<dbReference type="EMBL" id="JBHSXS010000015">
    <property type="protein sequence ID" value="MFC6882869.1"/>
    <property type="molecule type" value="Genomic_DNA"/>
</dbReference>
<dbReference type="RefSeq" id="WP_175250009.1">
    <property type="nucleotide sequence ID" value="NZ_JBHSXE010000001.1"/>
</dbReference>
<evidence type="ECO:0000256" key="1">
    <source>
        <dbReference type="SAM" id="Phobius"/>
    </source>
</evidence>
<dbReference type="Proteomes" id="UP001596380">
    <property type="component" value="Unassembled WGS sequence"/>
</dbReference>
<dbReference type="GO" id="GO:0016787">
    <property type="term" value="F:hydrolase activity"/>
    <property type="evidence" value="ECO:0007669"/>
    <property type="project" value="UniProtKB-KW"/>
</dbReference>
<protein>
    <submittedName>
        <fullName evidence="3">CPBP family intramembrane glutamic endopeptidase</fullName>
        <ecNumber evidence="3">3.4.-.-</ecNumber>
    </submittedName>
</protein>
<keyword evidence="4" id="KW-1185">Reference proteome</keyword>
<comment type="caution">
    <text evidence="3">The sequence shown here is derived from an EMBL/GenBank/DDBJ whole genome shotgun (WGS) entry which is preliminary data.</text>
</comment>
<dbReference type="Pfam" id="PF02517">
    <property type="entry name" value="Rce1-like"/>
    <property type="match status" value="1"/>
</dbReference>
<reference evidence="4" key="1">
    <citation type="journal article" date="2019" name="Int. J. Syst. Evol. Microbiol.">
        <title>The Global Catalogue of Microorganisms (GCM) 10K type strain sequencing project: providing services to taxonomists for standard genome sequencing and annotation.</title>
        <authorList>
            <consortium name="The Broad Institute Genomics Platform"/>
            <consortium name="The Broad Institute Genome Sequencing Center for Infectious Disease"/>
            <person name="Wu L."/>
            <person name="Ma J."/>
        </authorList>
    </citation>
    <scope>NUCLEOTIDE SEQUENCE [LARGE SCALE GENOMIC DNA]</scope>
    <source>
        <strain evidence="4">JCM 3369</strain>
    </source>
</reference>
<gene>
    <name evidence="3" type="ORF">ACFQKB_24155</name>
</gene>
<keyword evidence="3" id="KW-0378">Hydrolase</keyword>
<keyword evidence="1" id="KW-0812">Transmembrane</keyword>
<dbReference type="InterPro" id="IPR003675">
    <property type="entry name" value="Rce1/LyrA-like_dom"/>
</dbReference>
<proteinExistence type="predicted"/>
<name>A0ABW2CML9_9ACTN</name>
<organism evidence="3 4">
    <name type="scientific">Actinomadura yumaensis</name>
    <dbReference type="NCBI Taxonomy" id="111807"/>
    <lineage>
        <taxon>Bacteria</taxon>
        <taxon>Bacillati</taxon>
        <taxon>Actinomycetota</taxon>
        <taxon>Actinomycetes</taxon>
        <taxon>Streptosporangiales</taxon>
        <taxon>Thermomonosporaceae</taxon>
        <taxon>Actinomadura</taxon>
    </lineage>
</organism>
<feature type="domain" description="CAAX prenyl protease 2/Lysostaphin resistance protein A-like" evidence="2">
    <location>
        <begin position="140"/>
        <end position="226"/>
    </location>
</feature>
<dbReference type="EC" id="3.4.-.-" evidence="3"/>
<feature type="transmembrane region" description="Helical" evidence="1">
    <location>
        <begin position="12"/>
        <end position="30"/>
    </location>
</feature>
<evidence type="ECO:0000313" key="3">
    <source>
        <dbReference type="EMBL" id="MFC6882869.1"/>
    </source>
</evidence>
<feature type="transmembrane region" description="Helical" evidence="1">
    <location>
        <begin position="203"/>
        <end position="224"/>
    </location>
</feature>
<evidence type="ECO:0000259" key="2">
    <source>
        <dbReference type="Pfam" id="PF02517"/>
    </source>
</evidence>
<accession>A0ABW2CML9</accession>
<evidence type="ECO:0000313" key="4">
    <source>
        <dbReference type="Proteomes" id="UP001596380"/>
    </source>
</evidence>
<keyword evidence="1" id="KW-1133">Transmembrane helix</keyword>
<sequence>MRISPDFSALGLALAVALAAYLAVGEALHGKRSYERLRRTRDTDPKALTRLYARWIGGSWAWVAVVGAVLLASPGVEPSDLGLTAPDDMGGALGTVTGVAVAILVSTLALRRWARSGRRVPGQDAFAELLPRTRAERGHALAMAVTAGVCEEIVFRGLLIALGVGALGLDPRPAAVLALAVFTLGHLYQGWKGMAAVAAVGWLLSSLYLATGSLLAPIVAHILIDVRGLVLTPAPARRPAEPFAPARIAG</sequence>